<dbReference type="AlphaFoldDB" id="A0A968GBA9"/>
<dbReference type="RefSeq" id="WP_167701148.1">
    <property type="nucleotide sequence ID" value="NZ_CP118177.1"/>
</dbReference>
<keyword evidence="2" id="KW-1185">Reference proteome</keyword>
<proteinExistence type="predicted"/>
<evidence type="ECO:0000313" key="1">
    <source>
        <dbReference type="EMBL" id="NIZ41526.1"/>
    </source>
</evidence>
<reference evidence="1 2" key="1">
    <citation type="submission" date="2020-03" db="EMBL/GenBank/DDBJ databases">
        <title>Spirochaetal bacteria isolated from arthropods constitute a novel genus Entomospira genus novum within the order Spirochaetales.</title>
        <authorList>
            <person name="Grana-Miraglia L."/>
            <person name="Sikutova S."/>
            <person name="Fingerle V."/>
            <person name="Sing A."/>
            <person name="Castillo-Ramirez S."/>
            <person name="Margos G."/>
            <person name="Rudolf I."/>
        </authorList>
    </citation>
    <scope>NUCLEOTIDE SEQUENCE [LARGE SCALE GENOMIC DNA]</scope>
    <source>
        <strain evidence="1 2">BR193</strain>
    </source>
</reference>
<dbReference type="EMBL" id="JAATLJ010000004">
    <property type="protein sequence ID" value="NIZ41526.1"/>
    <property type="molecule type" value="Genomic_DNA"/>
</dbReference>
<evidence type="ECO:0000313" key="2">
    <source>
        <dbReference type="Proteomes" id="UP000711995"/>
    </source>
</evidence>
<gene>
    <name evidence="1" type="ORF">HCT14_08390</name>
</gene>
<sequence length="61" mass="7342">MEHHKKPYSITFAISEEERKEFQDFFKKNPYLRLGGLTKYLLRNFIRNNPDGIINPETINE</sequence>
<accession>A0A968GBA9</accession>
<name>A0A968GBA9_9SPIO</name>
<protein>
    <submittedName>
        <fullName evidence="1">Uncharacterized protein</fullName>
    </submittedName>
</protein>
<organism evidence="1 2">
    <name type="scientific">Entomospira entomophila</name>
    <dbReference type="NCBI Taxonomy" id="2719988"/>
    <lineage>
        <taxon>Bacteria</taxon>
        <taxon>Pseudomonadati</taxon>
        <taxon>Spirochaetota</taxon>
        <taxon>Spirochaetia</taxon>
        <taxon>Spirochaetales</taxon>
        <taxon>Spirochaetaceae</taxon>
        <taxon>Entomospira</taxon>
    </lineage>
</organism>
<dbReference type="Proteomes" id="UP000711995">
    <property type="component" value="Unassembled WGS sequence"/>
</dbReference>
<comment type="caution">
    <text evidence="1">The sequence shown here is derived from an EMBL/GenBank/DDBJ whole genome shotgun (WGS) entry which is preliminary data.</text>
</comment>